<protein>
    <recommendedName>
        <fullName evidence="6">Peptidyl-tRNA hydrolase</fullName>
    </recommendedName>
</protein>
<evidence type="ECO:0000256" key="3">
    <source>
        <dbReference type="SAM" id="SignalP"/>
    </source>
</evidence>
<gene>
    <name evidence="4" type="ORF">QQS21_005912</name>
</gene>
<evidence type="ECO:0000256" key="1">
    <source>
        <dbReference type="SAM" id="MobiDB-lite"/>
    </source>
</evidence>
<proteinExistence type="predicted"/>
<evidence type="ECO:0000256" key="2">
    <source>
        <dbReference type="SAM" id="Phobius"/>
    </source>
</evidence>
<dbReference type="EMBL" id="JASWJB010000103">
    <property type="protein sequence ID" value="KAK2597996.1"/>
    <property type="molecule type" value="Genomic_DNA"/>
</dbReference>
<keyword evidence="3" id="KW-0732">Signal</keyword>
<feature type="compositionally biased region" description="Low complexity" evidence="1">
    <location>
        <begin position="257"/>
        <end position="268"/>
    </location>
</feature>
<keyword evidence="2" id="KW-0812">Transmembrane</keyword>
<keyword evidence="2" id="KW-1133">Transmembrane helix</keyword>
<evidence type="ECO:0000313" key="5">
    <source>
        <dbReference type="Proteomes" id="UP001251528"/>
    </source>
</evidence>
<accession>A0AAJ0FU08</accession>
<feature type="chain" id="PRO_5042605122" description="Peptidyl-tRNA hydrolase" evidence="3">
    <location>
        <begin position="19"/>
        <end position="268"/>
    </location>
</feature>
<dbReference type="Proteomes" id="UP001251528">
    <property type="component" value="Unassembled WGS sequence"/>
</dbReference>
<evidence type="ECO:0000313" key="4">
    <source>
        <dbReference type="EMBL" id="KAK2597996.1"/>
    </source>
</evidence>
<keyword evidence="5" id="KW-1185">Reference proteome</keyword>
<reference evidence="4" key="1">
    <citation type="submission" date="2023-06" db="EMBL/GenBank/DDBJ databases">
        <title>Conoideocrella luteorostrata (Hypocreales: Clavicipitaceae), a potential biocontrol fungus for elongate hemlock scale in United States Christmas tree production areas.</title>
        <authorList>
            <person name="Barrett H."/>
            <person name="Lovett B."/>
            <person name="Macias A.M."/>
            <person name="Stajich J.E."/>
            <person name="Kasson M.T."/>
        </authorList>
    </citation>
    <scope>NUCLEOTIDE SEQUENCE</scope>
    <source>
        <strain evidence="4">ARSEF 14590</strain>
    </source>
</reference>
<feature type="signal peptide" evidence="3">
    <location>
        <begin position="1"/>
        <end position="18"/>
    </location>
</feature>
<comment type="caution">
    <text evidence="4">The sequence shown here is derived from an EMBL/GenBank/DDBJ whole genome shotgun (WGS) entry which is preliminary data.</text>
</comment>
<name>A0AAJ0FU08_9HYPO</name>
<keyword evidence="2" id="KW-0472">Membrane</keyword>
<sequence length="268" mass="29158">MRFSTSAIVAALPLLASAQEDPLGQYKAQFQTFMDKFGSYIPNPGKYDPVAALEAKLGSMKLSTLTLENWKETLYEPVAPGATVPTEWWVLISGRNKTCFGHCGKVEKAFNETAAKFALLPGSPLMGIVNCDDQPILCNSWSAGAGSIWSFNMLPPPAPVDIYKRRLNLTTTTSEELVQLKTAESKDKAGFVLLDSWFHPFNGKATELGLSVPYGYLMWAFGLVPNWLFMLIVSFASRSMMSNRMQPPRPGAGAPGGPAAAAGQRRAQ</sequence>
<organism evidence="4 5">
    <name type="scientific">Conoideocrella luteorostrata</name>
    <dbReference type="NCBI Taxonomy" id="1105319"/>
    <lineage>
        <taxon>Eukaryota</taxon>
        <taxon>Fungi</taxon>
        <taxon>Dikarya</taxon>
        <taxon>Ascomycota</taxon>
        <taxon>Pezizomycotina</taxon>
        <taxon>Sordariomycetes</taxon>
        <taxon>Hypocreomycetidae</taxon>
        <taxon>Hypocreales</taxon>
        <taxon>Clavicipitaceae</taxon>
        <taxon>Conoideocrella</taxon>
    </lineage>
</organism>
<dbReference type="AlphaFoldDB" id="A0AAJ0FU08"/>
<feature type="region of interest" description="Disordered" evidence="1">
    <location>
        <begin position="244"/>
        <end position="268"/>
    </location>
</feature>
<evidence type="ECO:0008006" key="6">
    <source>
        <dbReference type="Google" id="ProtNLM"/>
    </source>
</evidence>
<feature type="transmembrane region" description="Helical" evidence="2">
    <location>
        <begin position="216"/>
        <end position="236"/>
    </location>
</feature>